<accession>A0A0B6Z3C2</accession>
<sequence>AHIESVKDIGHKCTKVERAFLERSRWKQAHNTGKTRLRHFVVIKYARRKQQIMGVIFIVSLSFSLSLTQFFNLPNTIITLYLILDI</sequence>
<proteinExistence type="predicted"/>
<organism evidence="2">
    <name type="scientific">Arion vulgaris</name>
    <dbReference type="NCBI Taxonomy" id="1028688"/>
    <lineage>
        <taxon>Eukaryota</taxon>
        <taxon>Metazoa</taxon>
        <taxon>Spiralia</taxon>
        <taxon>Lophotrochozoa</taxon>
        <taxon>Mollusca</taxon>
        <taxon>Gastropoda</taxon>
        <taxon>Heterobranchia</taxon>
        <taxon>Euthyneura</taxon>
        <taxon>Panpulmonata</taxon>
        <taxon>Eupulmonata</taxon>
        <taxon>Stylommatophora</taxon>
        <taxon>Helicina</taxon>
        <taxon>Arionoidea</taxon>
        <taxon>Arionidae</taxon>
        <taxon>Arion</taxon>
    </lineage>
</organism>
<gene>
    <name evidence="2" type="primary">ORF45099</name>
</gene>
<protein>
    <submittedName>
        <fullName evidence="2">Uncharacterized protein</fullName>
    </submittedName>
</protein>
<keyword evidence="1" id="KW-1133">Transmembrane helix</keyword>
<name>A0A0B6Z3C2_9EUPU</name>
<dbReference type="AlphaFoldDB" id="A0A0B6Z3C2"/>
<keyword evidence="1" id="KW-0812">Transmembrane</keyword>
<reference evidence="2" key="1">
    <citation type="submission" date="2014-12" db="EMBL/GenBank/DDBJ databases">
        <title>Insight into the proteome of Arion vulgaris.</title>
        <authorList>
            <person name="Aradska J."/>
            <person name="Bulat T."/>
            <person name="Smidak R."/>
            <person name="Sarate P."/>
            <person name="Gangsoo J."/>
            <person name="Sialana F."/>
            <person name="Bilban M."/>
            <person name="Lubec G."/>
        </authorList>
    </citation>
    <scope>NUCLEOTIDE SEQUENCE</scope>
    <source>
        <tissue evidence="2">Skin</tissue>
    </source>
</reference>
<evidence type="ECO:0000313" key="2">
    <source>
        <dbReference type="EMBL" id="CEK62411.1"/>
    </source>
</evidence>
<keyword evidence="1" id="KW-0472">Membrane</keyword>
<feature type="transmembrane region" description="Helical" evidence="1">
    <location>
        <begin position="52"/>
        <end position="71"/>
    </location>
</feature>
<feature type="non-terminal residue" evidence="2">
    <location>
        <position position="1"/>
    </location>
</feature>
<dbReference type="EMBL" id="HACG01015546">
    <property type="protein sequence ID" value="CEK62411.1"/>
    <property type="molecule type" value="Transcribed_RNA"/>
</dbReference>
<evidence type="ECO:0000256" key="1">
    <source>
        <dbReference type="SAM" id="Phobius"/>
    </source>
</evidence>